<gene>
    <name evidence="1" type="ORF">GCM10009539_32750</name>
</gene>
<organism evidence="1 2">
    <name type="scientific">Cryptosporangium japonicum</name>
    <dbReference type="NCBI Taxonomy" id="80872"/>
    <lineage>
        <taxon>Bacteria</taxon>
        <taxon>Bacillati</taxon>
        <taxon>Actinomycetota</taxon>
        <taxon>Actinomycetes</taxon>
        <taxon>Cryptosporangiales</taxon>
        <taxon>Cryptosporangiaceae</taxon>
        <taxon>Cryptosporangium</taxon>
    </lineage>
</organism>
<sequence>MSKQSDTLAVLHASLDGRERPEEVADLIRSGFDDLTGRERTVLERAAKHSWRRHGGYSSMSADHARPTGAQRQLSTLANLFDVDGVDRDGAAHDPAMLRAIAARAGESLEWVPAHGNFTTDRLDREQRAAHGIDLPKRQYNRRWRFLTRLTAKIGRLDAELRKHELLLVGRAGLAADITADRFAADPVAARFVAYFVARKNLRREFSLSGRTNPYDEVADALFQRCLAESDTDWWMVSRVHPTPDVVGRLAPEQRGELLGRWSALMRGAAEILRDRWDPAIDRRTMIVRRGTDSSTWNTIAQAYNTARAGWMNALAANGALELLDVACPGKAMRLMAADLAAWHRSAGSDVDPDTGVWASLPLPWEVLSGAATCTRETVASACRSFDVDPEKRGWVAPRASGAVVAFAPTPELVHGVTVADPGWASLLRNAGVFSGRGLKAAYADALAAGIPDDVVPPKPEP</sequence>
<reference evidence="1 2" key="1">
    <citation type="journal article" date="2019" name="Int. J. Syst. Evol. Microbiol.">
        <title>The Global Catalogue of Microorganisms (GCM) 10K type strain sequencing project: providing services to taxonomists for standard genome sequencing and annotation.</title>
        <authorList>
            <consortium name="The Broad Institute Genomics Platform"/>
            <consortium name="The Broad Institute Genome Sequencing Center for Infectious Disease"/>
            <person name="Wu L."/>
            <person name="Ma J."/>
        </authorList>
    </citation>
    <scope>NUCLEOTIDE SEQUENCE [LARGE SCALE GENOMIC DNA]</scope>
    <source>
        <strain evidence="1 2">JCM 10425</strain>
    </source>
</reference>
<evidence type="ECO:0000313" key="2">
    <source>
        <dbReference type="Proteomes" id="UP001500967"/>
    </source>
</evidence>
<dbReference type="Proteomes" id="UP001500967">
    <property type="component" value="Unassembled WGS sequence"/>
</dbReference>
<proteinExistence type="predicted"/>
<protein>
    <submittedName>
        <fullName evidence="1">Uncharacterized protein</fullName>
    </submittedName>
</protein>
<name>A0ABN0UB69_9ACTN</name>
<dbReference type="RefSeq" id="WP_344649690.1">
    <property type="nucleotide sequence ID" value="NZ_BAAAGX010000012.1"/>
</dbReference>
<evidence type="ECO:0000313" key="1">
    <source>
        <dbReference type="EMBL" id="GAA0244763.1"/>
    </source>
</evidence>
<accession>A0ABN0UB69</accession>
<comment type="caution">
    <text evidence="1">The sequence shown here is derived from an EMBL/GenBank/DDBJ whole genome shotgun (WGS) entry which is preliminary data.</text>
</comment>
<keyword evidence="2" id="KW-1185">Reference proteome</keyword>
<dbReference type="EMBL" id="BAAAGX010000012">
    <property type="protein sequence ID" value="GAA0244763.1"/>
    <property type="molecule type" value="Genomic_DNA"/>
</dbReference>